<dbReference type="Pfam" id="PF16062">
    <property type="entry name" value="MavL-like"/>
    <property type="match status" value="1"/>
</dbReference>
<keyword evidence="2" id="KW-1185">Reference proteome</keyword>
<evidence type="ECO:0000313" key="2">
    <source>
        <dbReference type="Proteomes" id="UP000054350"/>
    </source>
</evidence>
<name>A0A0L0T2M7_ALLM3</name>
<reference evidence="1 2" key="1">
    <citation type="submission" date="2009-11" db="EMBL/GenBank/DDBJ databases">
        <title>Annotation of Allomyces macrogynus ATCC 38327.</title>
        <authorList>
            <consortium name="The Broad Institute Genome Sequencing Platform"/>
            <person name="Russ C."/>
            <person name="Cuomo C."/>
            <person name="Burger G."/>
            <person name="Gray M.W."/>
            <person name="Holland P.W.H."/>
            <person name="King N."/>
            <person name="Lang F.B.F."/>
            <person name="Roger A.J."/>
            <person name="Ruiz-Trillo I."/>
            <person name="Young S.K."/>
            <person name="Zeng Q."/>
            <person name="Gargeya S."/>
            <person name="Fitzgerald M."/>
            <person name="Haas B."/>
            <person name="Abouelleil A."/>
            <person name="Alvarado L."/>
            <person name="Arachchi H.M."/>
            <person name="Berlin A."/>
            <person name="Chapman S.B."/>
            <person name="Gearin G."/>
            <person name="Goldberg J."/>
            <person name="Griggs A."/>
            <person name="Gujja S."/>
            <person name="Hansen M."/>
            <person name="Heiman D."/>
            <person name="Howarth C."/>
            <person name="Larimer J."/>
            <person name="Lui A."/>
            <person name="MacDonald P.J.P."/>
            <person name="McCowen C."/>
            <person name="Montmayeur A."/>
            <person name="Murphy C."/>
            <person name="Neiman D."/>
            <person name="Pearson M."/>
            <person name="Priest M."/>
            <person name="Roberts A."/>
            <person name="Saif S."/>
            <person name="Shea T."/>
            <person name="Sisk P."/>
            <person name="Stolte C."/>
            <person name="Sykes S."/>
            <person name="Wortman J."/>
            <person name="Nusbaum C."/>
            <person name="Birren B."/>
        </authorList>
    </citation>
    <scope>NUCLEOTIDE SEQUENCE [LARGE SCALE GENOMIC DNA]</scope>
    <source>
        <strain evidence="1 2">ATCC 38327</strain>
    </source>
</reference>
<evidence type="ECO:0000313" key="1">
    <source>
        <dbReference type="EMBL" id="KNE68910.1"/>
    </source>
</evidence>
<sequence length="196" mass="21872">MPNDTRILDAAQYCCHMHMTFDLILAECALHSTKYQQPTYLCMVGLRLGVWAVHHAKQMALFIDEVLEAVKASPCTCDQLTCVDLMWVDPMQMLPTTIMMCCSMQVEVRTSCDNPATLFPKPHCGKCLLVATYAWDANAFPGNKYWLGALSASGDPAAACCLLIPELQNPYVNTGLVDWIVVHGMMSELWNHLIIE</sequence>
<dbReference type="VEuPathDB" id="FungiDB:AMAG_13547"/>
<dbReference type="InterPro" id="IPR032063">
    <property type="entry name" value="MavL-like"/>
</dbReference>
<dbReference type="EMBL" id="GG745358">
    <property type="protein sequence ID" value="KNE68910.1"/>
    <property type="molecule type" value="Genomic_DNA"/>
</dbReference>
<protein>
    <submittedName>
        <fullName evidence="1">Uncharacterized protein</fullName>
    </submittedName>
</protein>
<gene>
    <name evidence="1" type="ORF">AMAG_13547</name>
</gene>
<dbReference type="Proteomes" id="UP000054350">
    <property type="component" value="Unassembled WGS sequence"/>
</dbReference>
<reference evidence="2" key="2">
    <citation type="submission" date="2009-11" db="EMBL/GenBank/DDBJ databases">
        <title>The Genome Sequence of Allomyces macrogynus strain ATCC 38327.</title>
        <authorList>
            <consortium name="The Broad Institute Genome Sequencing Platform"/>
            <person name="Russ C."/>
            <person name="Cuomo C."/>
            <person name="Shea T."/>
            <person name="Young S.K."/>
            <person name="Zeng Q."/>
            <person name="Koehrsen M."/>
            <person name="Haas B."/>
            <person name="Borodovsky M."/>
            <person name="Guigo R."/>
            <person name="Alvarado L."/>
            <person name="Berlin A."/>
            <person name="Borenstein D."/>
            <person name="Chen Z."/>
            <person name="Engels R."/>
            <person name="Freedman E."/>
            <person name="Gellesch M."/>
            <person name="Goldberg J."/>
            <person name="Griggs A."/>
            <person name="Gujja S."/>
            <person name="Heiman D."/>
            <person name="Hepburn T."/>
            <person name="Howarth C."/>
            <person name="Jen D."/>
            <person name="Larson L."/>
            <person name="Lewis B."/>
            <person name="Mehta T."/>
            <person name="Park D."/>
            <person name="Pearson M."/>
            <person name="Roberts A."/>
            <person name="Saif S."/>
            <person name="Shenoy N."/>
            <person name="Sisk P."/>
            <person name="Stolte C."/>
            <person name="Sykes S."/>
            <person name="Walk T."/>
            <person name="White J."/>
            <person name="Yandava C."/>
            <person name="Burger G."/>
            <person name="Gray M.W."/>
            <person name="Holland P.W.H."/>
            <person name="King N."/>
            <person name="Lang F.B.F."/>
            <person name="Roger A.J."/>
            <person name="Ruiz-Trillo I."/>
            <person name="Lander E."/>
            <person name="Nusbaum C."/>
        </authorList>
    </citation>
    <scope>NUCLEOTIDE SEQUENCE [LARGE SCALE GENOMIC DNA]</scope>
    <source>
        <strain evidence="2">ATCC 38327</strain>
    </source>
</reference>
<dbReference type="AlphaFoldDB" id="A0A0L0T2M7"/>
<organism evidence="1 2">
    <name type="scientific">Allomyces macrogynus (strain ATCC 38327)</name>
    <name type="common">Allomyces javanicus var. macrogynus</name>
    <dbReference type="NCBI Taxonomy" id="578462"/>
    <lineage>
        <taxon>Eukaryota</taxon>
        <taxon>Fungi</taxon>
        <taxon>Fungi incertae sedis</taxon>
        <taxon>Blastocladiomycota</taxon>
        <taxon>Blastocladiomycetes</taxon>
        <taxon>Blastocladiales</taxon>
        <taxon>Blastocladiaceae</taxon>
        <taxon>Allomyces</taxon>
    </lineage>
</organism>
<proteinExistence type="predicted"/>
<dbReference type="OrthoDB" id="6357136at2759"/>
<accession>A0A0L0T2M7</accession>